<dbReference type="SUPFAM" id="SSF56574">
    <property type="entry name" value="Serpins"/>
    <property type="match status" value="1"/>
</dbReference>
<comment type="caution">
    <text evidence="2">The sequence shown here is derived from an EMBL/GenBank/DDBJ whole genome shotgun (WGS) entry which is preliminary data.</text>
</comment>
<keyword evidence="3" id="KW-1185">Reference proteome</keyword>
<dbReference type="InterPro" id="IPR042178">
    <property type="entry name" value="Serpin_sf_1"/>
</dbReference>
<dbReference type="Gene3D" id="3.30.497.10">
    <property type="entry name" value="Antithrombin, subunit I, domain 2"/>
    <property type="match status" value="1"/>
</dbReference>
<name>A0ABQ7SL04_PHRPL</name>
<dbReference type="Proteomes" id="UP000826234">
    <property type="component" value="Unassembled WGS sequence"/>
</dbReference>
<dbReference type="EMBL" id="JAIPUX010005289">
    <property type="protein sequence ID" value="KAH0617975.1"/>
    <property type="molecule type" value="Genomic_DNA"/>
</dbReference>
<dbReference type="InterPro" id="IPR023796">
    <property type="entry name" value="Serpin_dom"/>
</dbReference>
<feature type="domain" description="Serpin" evidence="1">
    <location>
        <begin position="22"/>
        <end position="73"/>
    </location>
</feature>
<evidence type="ECO:0000313" key="2">
    <source>
        <dbReference type="EMBL" id="KAH0617975.1"/>
    </source>
</evidence>
<proteinExistence type="predicted"/>
<evidence type="ECO:0000259" key="1">
    <source>
        <dbReference type="Pfam" id="PF00079"/>
    </source>
</evidence>
<accession>A0ABQ7SL04</accession>
<organism evidence="2 3">
    <name type="scientific">Phrynosoma platyrhinos</name>
    <name type="common">Desert horned lizard</name>
    <dbReference type="NCBI Taxonomy" id="52577"/>
    <lineage>
        <taxon>Eukaryota</taxon>
        <taxon>Metazoa</taxon>
        <taxon>Chordata</taxon>
        <taxon>Craniata</taxon>
        <taxon>Vertebrata</taxon>
        <taxon>Euteleostomi</taxon>
        <taxon>Lepidosauria</taxon>
        <taxon>Squamata</taxon>
        <taxon>Bifurcata</taxon>
        <taxon>Unidentata</taxon>
        <taxon>Episquamata</taxon>
        <taxon>Toxicofera</taxon>
        <taxon>Iguania</taxon>
        <taxon>Phrynosomatidae</taxon>
        <taxon>Phrynosomatinae</taxon>
        <taxon>Phrynosoma</taxon>
    </lineage>
</organism>
<dbReference type="Pfam" id="PF00079">
    <property type="entry name" value="Serpin"/>
    <property type="match status" value="1"/>
</dbReference>
<gene>
    <name evidence="2" type="ORF">JD844_016798</name>
</gene>
<dbReference type="InterPro" id="IPR036186">
    <property type="entry name" value="Serpin_sf"/>
</dbReference>
<sequence>MFCITTALKLDLVNFIMTTLPEANAKFAIDAYQALRKEHPCENVLFAPVNATSALGLLALASGCEQAAEIEKVGITKCKG</sequence>
<protein>
    <recommendedName>
        <fullName evidence="1">Serpin domain-containing protein</fullName>
    </recommendedName>
</protein>
<reference evidence="2 3" key="1">
    <citation type="journal article" date="2022" name="Gigascience">
        <title>A chromosome-level genome assembly and annotation of the desert horned lizard, Phrynosoma platyrhinos, provides insight into chromosomal rearrangements among reptiles.</title>
        <authorList>
            <person name="Koochekian N."/>
            <person name="Ascanio A."/>
            <person name="Farleigh K."/>
            <person name="Card D.C."/>
            <person name="Schield D.R."/>
            <person name="Castoe T.A."/>
            <person name="Jezkova T."/>
        </authorList>
    </citation>
    <scope>NUCLEOTIDE SEQUENCE [LARGE SCALE GENOMIC DNA]</scope>
    <source>
        <strain evidence="2">NK-2021</strain>
    </source>
</reference>
<evidence type="ECO:0000313" key="3">
    <source>
        <dbReference type="Proteomes" id="UP000826234"/>
    </source>
</evidence>